<proteinExistence type="predicted"/>
<sequence>MKRRGKWEILEKTRSPIESSGTIPTCEYPVTRPGIESGDLPWRSWSVRRRSAVRQALGSNSSWLRAGRTNIALDPSSNDPSSEPESSLIFVPILDALRRRTCGELAKALPHDDMLAVLSAPRDTRSRVAVRPAHQARVLALLRRHVRARVLVHDVRRHYAHTHTSSTLSVYRHPTIGYSRQRDRSTSSLIYVSRHLQVGRAALDFEVARASEGESEMDKETGYYGNTARLARRSDEALGVRVSVARIAPSFLNLRSGIPTGAPSNSSTSRRPVRQNIYRAGSPPEFRIRETWQMVLLAVGFSRDSSVYPPPLNTALVLRLWTISISPDLLLHDVGVDLAHVAAAVRLLHLADVQPPRVVQVVRDCDARVVRDHLAVEREDRLVLRSQPSHLPTHQQPCSNAHFLSRQPTNYQKKRKRKFCTPDMLAIDEQILAEEDVKRKIAADFGISEATLRKRLKKGLTLNDLRRLAFEYAEANNIVHRVGKVKVKWRHNEDRIPSKHNLSAKCRQIVGPIPVLSATVVSIPGDGHLTTS</sequence>
<comment type="caution">
    <text evidence="1">The sequence shown here is derived from an EMBL/GenBank/DDBJ whole genome shotgun (WGS) entry which is preliminary data.</text>
</comment>
<evidence type="ECO:0000313" key="1">
    <source>
        <dbReference type="EMBL" id="KAJ8883687.1"/>
    </source>
</evidence>
<keyword evidence="2" id="KW-1185">Reference proteome</keyword>
<evidence type="ECO:0000313" key="2">
    <source>
        <dbReference type="Proteomes" id="UP001159363"/>
    </source>
</evidence>
<reference evidence="1 2" key="1">
    <citation type="submission" date="2023-02" db="EMBL/GenBank/DDBJ databases">
        <title>LHISI_Scaffold_Assembly.</title>
        <authorList>
            <person name="Stuart O.P."/>
            <person name="Cleave R."/>
            <person name="Magrath M.J.L."/>
            <person name="Mikheyev A.S."/>
        </authorList>
    </citation>
    <scope>NUCLEOTIDE SEQUENCE [LARGE SCALE GENOMIC DNA]</scope>
    <source>
        <strain evidence="1">Daus_M_001</strain>
        <tissue evidence="1">Leg muscle</tissue>
    </source>
</reference>
<protein>
    <recommendedName>
        <fullName evidence="3">HTH psq-type domain-containing protein</fullName>
    </recommendedName>
</protein>
<dbReference type="EMBL" id="JARBHB010000005">
    <property type="protein sequence ID" value="KAJ8883687.1"/>
    <property type="molecule type" value="Genomic_DNA"/>
</dbReference>
<gene>
    <name evidence="1" type="ORF">PR048_015541</name>
</gene>
<organism evidence="1 2">
    <name type="scientific">Dryococelus australis</name>
    <dbReference type="NCBI Taxonomy" id="614101"/>
    <lineage>
        <taxon>Eukaryota</taxon>
        <taxon>Metazoa</taxon>
        <taxon>Ecdysozoa</taxon>
        <taxon>Arthropoda</taxon>
        <taxon>Hexapoda</taxon>
        <taxon>Insecta</taxon>
        <taxon>Pterygota</taxon>
        <taxon>Neoptera</taxon>
        <taxon>Polyneoptera</taxon>
        <taxon>Phasmatodea</taxon>
        <taxon>Verophasmatodea</taxon>
        <taxon>Anareolatae</taxon>
        <taxon>Phasmatidae</taxon>
        <taxon>Eurycanthinae</taxon>
        <taxon>Dryococelus</taxon>
    </lineage>
</organism>
<dbReference type="Proteomes" id="UP001159363">
    <property type="component" value="Chromosome 4"/>
</dbReference>
<name>A0ABQ9HHG7_9NEOP</name>
<evidence type="ECO:0008006" key="3">
    <source>
        <dbReference type="Google" id="ProtNLM"/>
    </source>
</evidence>
<accession>A0ABQ9HHG7</accession>